<feature type="compositionally biased region" description="Polar residues" evidence="1">
    <location>
        <begin position="52"/>
        <end position="65"/>
    </location>
</feature>
<protein>
    <submittedName>
        <fullName evidence="4">Reverse transcriptase RNA-dependent DNA polymerase</fullName>
    </submittedName>
</protein>
<dbReference type="PANTHER" id="PTHR11439">
    <property type="entry name" value="GAG-POL-RELATED RETROTRANSPOSON"/>
    <property type="match status" value="1"/>
</dbReference>
<keyword evidence="6" id="KW-1185">Reference proteome</keyword>
<feature type="region of interest" description="Disordered" evidence="1">
    <location>
        <begin position="1022"/>
        <end position="1077"/>
    </location>
</feature>
<feature type="compositionally biased region" description="Polar residues" evidence="1">
    <location>
        <begin position="1047"/>
        <end position="1064"/>
    </location>
</feature>
<reference evidence="4" key="1">
    <citation type="journal article" date="2021" name="Sci. Rep.">
        <title>Diploid genomic architecture of Nitzschia inconspicua, an elite biomass production diatom.</title>
        <authorList>
            <person name="Oliver A."/>
            <person name="Podell S."/>
            <person name="Pinowska A."/>
            <person name="Traller J.C."/>
            <person name="Smith S.R."/>
            <person name="McClure R."/>
            <person name="Beliaev A."/>
            <person name="Bohutskyi P."/>
            <person name="Hill E.A."/>
            <person name="Rabines A."/>
            <person name="Zheng H."/>
            <person name="Allen L.Z."/>
            <person name="Kuo A."/>
            <person name="Grigoriev I.V."/>
            <person name="Allen A.E."/>
            <person name="Hazlebeck D."/>
            <person name="Allen E.E."/>
        </authorList>
    </citation>
    <scope>NUCLEOTIDE SEQUENCE</scope>
    <source>
        <strain evidence="4">Hildebrandi</strain>
    </source>
</reference>
<feature type="compositionally biased region" description="Basic residues" evidence="1">
    <location>
        <begin position="666"/>
        <end position="681"/>
    </location>
</feature>
<dbReference type="InterPro" id="IPR013103">
    <property type="entry name" value="RVT_2"/>
</dbReference>
<feature type="compositionally biased region" description="Low complexity" evidence="1">
    <location>
        <begin position="685"/>
        <end position="701"/>
    </location>
</feature>
<evidence type="ECO:0000313" key="5">
    <source>
        <dbReference type="EMBL" id="KAG7372935.1"/>
    </source>
</evidence>
<reference evidence="4" key="2">
    <citation type="submission" date="2021-04" db="EMBL/GenBank/DDBJ databases">
        <authorList>
            <person name="Podell S."/>
        </authorList>
    </citation>
    <scope>NUCLEOTIDE SEQUENCE</scope>
    <source>
        <strain evidence="4">Hildebrandi</strain>
    </source>
</reference>
<dbReference type="GO" id="GO:0003964">
    <property type="term" value="F:RNA-directed DNA polymerase activity"/>
    <property type="evidence" value="ECO:0007669"/>
    <property type="project" value="UniProtKB-KW"/>
</dbReference>
<keyword evidence="4" id="KW-0808">Transferase</keyword>
<evidence type="ECO:0000259" key="2">
    <source>
        <dbReference type="PROSITE" id="PS50994"/>
    </source>
</evidence>
<proteinExistence type="predicted"/>
<keyword evidence="4" id="KW-0695">RNA-directed DNA polymerase</keyword>
<evidence type="ECO:0000313" key="6">
    <source>
        <dbReference type="Proteomes" id="UP000693970"/>
    </source>
</evidence>
<dbReference type="Pfam" id="PF07727">
    <property type="entry name" value="RVT_2"/>
    <property type="match status" value="1"/>
</dbReference>
<feature type="compositionally biased region" description="Basic residues" evidence="1">
    <location>
        <begin position="169"/>
        <end position="185"/>
    </location>
</feature>
<organism evidence="4 6">
    <name type="scientific">Nitzschia inconspicua</name>
    <dbReference type="NCBI Taxonomy" id="303405"/>
    <lineage>
        <taxon>Eukaryota</taxon>
        <taxon>Sar</taxon>
        <taxon>Stramenopiles</taxon>
        <taxon>Ochrophyta</taxon>
        <taxon>Bacillariophyta</taxon>
        <taxon>Bacillariophyceae</taxon>
        <taxon>Bacillariophycidae</taxon>
        <taxon>Bacillariales</taxon>
        <taxon>Bacillariaceae</taxon>
        <taxon>Nitzschia</taxon>
    </lineage>
</organism>
<dbReference type="CDD" id="cd09272">
    <property type="entry name" value="RNase_HI_RT_Ty1"/>
    <property type="match status" value="1"/>
</dbReference>
<dbReference type="EMBL" id="JAGRRH010000017">
    <property type="protein sequence ID" value="KAG7353343.1"/>
    <property type="molecule type" value="Genomic_DNA"/>
</dbReference>
<feature type="compositionally biased region" description="Polar residues" evidence="1">
    <location>
        <begin position="1703"/>
        <end position="1741"/>
    </location>
</feature>
<feature type="region of interest" description="Disordered" evidence="1">
    <location>
        <begin position="131"/>
        <end position="152"/>
    </location>
</feature>
<feature type="compositionally biased region" description="Polar residues" evidence="1">
    <location>
        <begin position="706"/>
        <end position="721"/>
    </location>
</feature>
<keyword evidence="4" id="KW-0548">Nucleotidyltransferase</keyword>
<feature type="compositionally biased region" description="Low complexity" evidence="1">
    <location>
        <begin position="1065"/>
        <end position="1077"/>
    </location>
</feature>
<dbReference type="InterPro" id="IPR054722">
    <property type="entry name" value="PolX-like_BBD"/>
</dbReference>
<evidence type="ECO:0000256" key="1">
    <source>
        <dbReference type="SAM" id="MobiDB-lite"/>
    </source>
</evidence>
<evidence type="ECO:0000313" key="4">
    <source>
        <dbReference type="EMBL" id="KAG7353344.1"/>
    </source>
</evidence>
<name>A0A9K3L0E2_9STRA</name>
<dbReference type="EMBL" id="JAGRRH010000002">
    <property type="protein sequence ID" value="KAG7372935.1"/>
    <property type="molecule type" value="Genomic_DNA"/>
</dbReference>
<feature type="domain" description="Integrase catalytic" evidence="2">
    <location>
        <begin position="1341"/>
        <end position="1520"/>
    </location>
</feature>
<dbReference type="InterPro" id="IPR001584">
    <property type="entry name" value="Integrase_cat-core"/>
</dbReference>
<feature type="region of interest" description="Disordered" evidence="1">
    <location>
        <begin position="377"/>
        <end position="402"/>
    </location>
</feature>
<feature type="region of interest" description="Disordered" evidence="1">
    <location>
        <begin position="51"/>
        <end position="76"/>
    </location>
</feature>
<dbReference type="PROSITE" id="PS50994">
    <property type="entry name" value="INTEGRASE"/>
    <property type="match status" value="1"/>
</dbReference>
<feature type="compositionally biased region" description="Polar residues" evidence="1">
    <location>
        <begin position="648"/>
        <end position="665"/>
    </location>
</feature>
<feature type="region of interest" description="Disordered" evidence="1">
    <location>
        <begin position="975"/>
        <end position="1003"/>
    </location>
</feature>
<accession>A0A9K3L0E2</accession>
<sequence>MKFSTQVLTSLNDTLSMKILAGPTRFGDIESSYCTPEGGKDRFPNMVAQAESDPSTSVSCASVQPTDHDTATIDSESSSVLSASEIEDKLRGILKINPPHYAAVASSVGQVNQSSSLINCEHAFMVMNRRNRSKNNAQPGPPRPEGSDAGRATFDRYKYQDAGLYAYRLRGKTNPKSKSAAKKRTGSSGLPKTSVKTSLKTRMRVNGRWTTVIKNRDRSIINAKTGEILRQAASSPNQDVDLNVFMDLVTNVIDDSPNPDNGDKALPALKYAAKVLVQAHKLARTPAYQKEPHHDLTQLAIRIANKADPDGFNALNQFNTIEALRRRHNFATRGMQRNYINNIRQNVIHDRHQHEFNALFTQDWQAQKQRAPWEDGKQRRAPWEDGAQPYHQSPTTKPPMYETPNYTMVPRRNEYHPNKFKHHHALMTTTINPENDEIPPTTSPPSPTSSITVRRNDEGGETQEGSYSPLSQNLATITHEYNSDSDYEYNSDSNQDHQTLYPTFPPNKQINQLHRERELALRAINKWNGSHKPPEIEWIQEYIRLAHYESQANYHESPHEQFSFLLEALSPFFASRGENFLMEHFDLMTNQALKLCQNITPLNVILFALPLQQAEAINQHYPFYTCFKDKVNDLTSAAKLTQTLIGSDTDSASNTTPFPSSINTNTRRKKRGKKKKQRSKRYYNSDESSTSSSNSSSSSSDDSTEAYNSDGNKTVPNMSFSNKRKMKTKQSRKIAKIMKRLHESAKQHHLPDFSVTRGTIDKRKSFFRTWIDTLRQMLSMESRYSCTLTNYPIIDCSNISTTSSMALALFLFTKIEAGSKEQVRSSIKDHLDGVEILQYLQDNFGSTTILDCTKALERLKETTWEHGDTVDTYTSRYLRRAEAYRTTLRSTTSKTKPKLDDIELLTMYLQSLFVYIPSTHPLQHTIQAKFVELEACITSDVRPTFSLLEVANQLRYLESIHLKNTGSTRRSYNKLLGKNTFRPTRTNAPSEPPRSHNRANLATQSRKFKPVKCWGCGHHHNLRNCPTTSEEQKQAIYQKKREEKNSRLASNTSRTPTEQANRTATSQQEETKPQTQTTITNTCANNVTEMPRRRGTNFAAPTRHFSGMTKALPTTSNSNEATFRAHALVTETLSLIHEWLIDSGCSIHMTPHIEDFIGEMENCHTMVEVANGGLLEVHLRGTVKMLIVDKDNPENRATVLLKNVLYVPQLSRRLFSVSEWNQCGGQITFMPDKCRIQILDTNDVPIHTIDIDPIYAAEEVNHEAVLTVSKPTAPCRKQTVEQNLLHRRLGHRAISTLLLANEDNVWADVRMTTDDDHFCETCKITTARKANRGSNPLENIDTLVPGMCIMVDIVKNPSSESITSSTYYPFYLTTTDMASRFFVPIGMRRKTSHDVFLALQEWATSYGPGAEFNLNMINRIHGDFDPTFRSEELRRNAAQYNIRISFAAPRHQEQNGIHEANWRNIRNLAFAMMTQARVPRKFFHFAFEHAWKIHAVLPHKALTRIDGTVQTPLGVFEGQPVGIESFRVLFCPVVMTYDSINLRSKDERGRDIRTSYNRQNQPQRGIRGIHVGLPKHNTGYLIYVPQMNNVLHCNDVYFDENFESTLAFTPSRHPAHLDIVITDAPPSDTDEMEHTGSPLWFCNKKSSQFGQPAQTFARAVVNEDYDLDVHALQDEHDDDNSLTDLPDLISRSGYDSDEEENDNVTTNTVANSSQQTSYPESINQSTHQSDNATDAAVNSSQRYPRRIRKLNPKYAYHAQPTTPIPQEFVETVEQAFNSEVFQDIQNVTDMDPSMFLPAPDNWKQILKLPPHIMIQWSASLLKELKELIKKATFVIEHPNPGDPIIPVTAKFRVKLTKEGLIEKLKSRIALRGDLMRDNVEIPDTWCPIAGFRAFKMFLAMAAHYRKRIYQLDYVAAFLQADVLGRKFTTLPKEWKEMFKNNHEVHQWLGVPLRLNKSLYGDRVANLAWDETQSRWLTSAEIGFERLPSERSIYRKITDKGMIMVLNAVDDQLYFATTPELKEWFEQETDRRFDVQKLGQAEWYLQSRITQLSDYSIILDQSRYAALVAGRYLGPVDDSQIPTSVKMKYASPLPNGTIFSKQDCSFSYADVITLQEEFGFEYAAAVGSLIYLMNTFIKLTFTIRKLAKFMQKPGRRHFEVLKHLLKHIQCHRCSAGIKFYSDIKLSPLYQMMIETGNAEHAEAPLILFTDSSFQDCPDTSKSTGGYLLFMKGGVVDNSSHLAGVVCHSSCEAEYCHATSGLMGASFVRKVHNELLGYNSDRPLTIPLGIDSQSAMDTANSHKETSRTRHIARRYHYVRFAQMNSETTLFKVDGTRNPADSMTKALTAEQLDDEASLFHVEVDP</sequence>
<dbReference type="Pfam" id="PF22936">
    <property type="entry name" value="Pol_BBD"/>
    <property type="match status" value="1"/>
</dbReference>
<dbReference type="Proteomes" id="UP000693970">
    <property type="component" value="Unassembled WGS sequence"/>
</dbReference>
<feature type="region of interest" description="Disordered" evidence="1">
    <location>
        <begin position="1673"/>
        <end position="1741"/>
    </location>
</feature>
<gene>
    <name evidence="3" type="ORF">IV203_009392</name>
    <name evidence="4" type="ORF">IV203_009393</name>
    <name evidence="5" type="ORF">IV203_033659</name>
</gene>
<evidence type="ECO:0000313" key="3">
    <source>
        <dbReference type="EMBL" id="KAG7353343.1"/>
    </source>
</evidence>
<dbReference type="GO" id="GO:0015074">
    <property type="term" value="P:DNA integration"/>
    <property type="evidence" value="ECO:0007669"/>
    <property type="project" value="InterPro"/>
</dbReference>
<dbReference type="EMBL" id="JAGRRH010000017">
    <property type="protein sequence ID" value="KAG7353344.1"/>
    <property type="molecule type" value="Genomic_DNA"/>
</dbReference>
<comment type="caution">
    <text evidence="4">The sequence shown here is derived from an EMBL/GenBank/DDBJ whole genome shotgun (WGS) entry which is preliminary data.</text>
</comment>
<feature type="region of interest" description="Disordered" evidence="1">
    <location>
        <begin position="648"/>
        <end position="729"/>
    </location>
</feature>
<feature type="compositionally biased region" description="Polar residues" evidence="1">
    <location>
        <begin position="186"/>
        <end position="197"/>
    </location>
</feature>
<feature type="region of interest" description="Disordered" evidence="1">
    <location>
        <begin position="168"/>
        <end position="197"/>
    </location>
</feature>
<feature type="region of interest" description="Disordered" evidence="1">
    <location>
        <begin position="431"/>
        <end position="468"/>
    </location>
</feature>